<dbReference type="Pfam" id="PF00872">
    <property type="entry name" value="Transposase_mut"/>
    <property type="match status" value="1"/>
</dbReference>
<evidence type="ECO:0000256" key="4">
    <source>
        <dbReference type="ARBA" id="ARBA00023125"/>
    </source>
</evidence>
<feature type="non-terminal residue" evidence="8">
    <location>
        <position position="1"/>
    </location>
</feature>
<sequence>DAKTEVLAFTAFPREHWRKIWSTNPLERVNKEIKRRARVVGIFPNAAAVIRLVGAVLIDMHDEWIAGDRRYLSEGSMAKLYDTSDTDPVAAIESSDA</sequence>
<evidence type="ECO:0000313" key="7">
    <source>
        <dbReference type="EMBL" id="PCK23221.1"/>
    </source>
</evidence>
<evidence type="ECO:0000256" key="3">
    <source>
        <dbReference type="ARBA" id="ARBA00022578"/>
    </source>
</evidence>
<comment type="similarity">
    <text evidence="2 6">Belongs to the transposase mutator family.</text>
</comment>
<dbReference type="PANTHER" id="PTHR33217:SF7">
    <property type="entry name" value="TRANSPOSASE FOR INSERTION SEQUENCE ELEMENT IS1081"/>
    <property type="match status" value="1"/>
</dbReference>
<dbReference type="EMBL" id="NOVD01000054">
    <property type="protein sequence ID" value="PCK23221.1"/>
    <property type="molecule type" value="Genomic_DNA"/>
</dbReference>
<organism evidence="8 9">
    <name type="scientific">Rhodococcus qingshengii</name>
    <dbReference type="NCBI Taxonomy" id="334542"/>
    <lineage>
        <taxon>Bacteria</taxon>
        <taxon>Bacillati</taxon>
        <taxon>Actinomycetota</taxon>
        <taxon>Actinomycetes</taxon>
        <taxon>Mycobacteriales</taxon>
        <taxon>Nocardiaceae</taxon>
        <taxon>Rhodococcus</taxon>
        <taxon>Rhodococcus erythropolis group</taxon>
    </lineage>
</organism>
<keyword evidence="3 6" id="KW-0815">Transposition</keyword>
<proteinExistence type="inferred from homology"/>
<keyword evidence="5 6" id="KW-0233">DNA recombination</keyword>
<evidence type="ECO:0000256" key="1">
    <source>
        <dbReference type="ARBA" id="ARBA00002190"/>
    </source>
</evidence>
<dbReference type="GO" id="GO:0004803">
    <property type="term" value="F:transposase activity"/>
    <property type="evidence" value="ECO:0007669"/>
    <property type="project" value="UniProtKB-UniRule"/>
</dbReference>
<dbReference type="PANTHER" id="PTHR33217">
    <property type="entry name" value="TRANSPOSASE FOR INSERTION SEQUENCE ELEMENT IS1081"/>
    <property type="match status" value="1"/>
</dbReference>
<evidence type="ECO:0000256" key="5">
    <source>
        <dbReference type="ARBA" id="ARBA00023172"/>
    </source>
</evidence>
<gene>
    <name evidence="7" type="ORF">CHR55_30475</name>
    <name evidence="8" type="ORF">CHR55_30610</name>
</gene>
<evidence type="ECO:0000256" key="2">
    <source>
        <dbReference type="ARBA" id="ARBA00010961"/>
    </source>
</evidence>
<evidence type="ECO:0000256" key="6">
    <source>
        <dbReference type="RuleBase" id="RU365089"/>
    </source>
</evidence>
<keyword evidence="4 6" id="KW-0238">DNA-binding</keyword>
<dbReference type="AlphaFoldDB" id="A0A2A5J1K3"/>
<evidence type="ECO:0000313" key="9">
    <source>
        <dbReference type="Proteomes" id="UP000230886"/>
    </source>
</evidence>
<reference evidence="8 9" key="1">
    <citation type="submission" date="2017-07" db="EMBL/GenBank/DDBJ databases">
        <title>Draft sequence of Rhodococcus enclensis 23b-28.</title>
        <authorList>
            <person name="Besaury L."/>
            <person name="Sancelme M."/>
            <person name="Amato P."/>
            <person name="Lallement A."/>
            <person name="Delort A.-M."/>
        </authorList>
    </citation>
    <scope>NUCLEOTIDE SEQUENCE [LARGE SCALE GENOMIC DNA]</scope>
    <source>
        <strain evidence="8 9">23b-28</strain>
    </source>
</reference>
<dbReference type="InterPro" id="IPR001207">
    <property type="entry name" value="Transposase_mutator"/>
</dbReference>
<dbReference type="GO" id="GO:0003677">
    <property type="term" value="F:DNA binding"/>
    <property type="evidence" value="ECO:0007669"/>
    <property type="project" value="UniProtKB-UniRule"/>
</dbReference>
<dbReference type="GO" id="GO:0006313">
    <property type="term" value="P:DNA transposition"/>
    <property type="evidence" value="ECO:0007669"/>
    <property type="project" value="UniProtKB-UniRule"/>
</dbReference>
<dbReference type="EMBL" id="NOVD01000054">
    <property type="protein sequence ID" value="PCK23242.1"/>
    <property type="molecule type" value="Genomic_DNA"/>
</dbReference>
<accession>A0A2A5J1K3</accession>
<dbReference type="Proteomes" id="UP000230886">
    <property type="component" value="Unassembled WGS sequence"/>
</dbReference>
<comment type="caution">
    <text evidence="8">The sequence shown here is derived from an EMBL/GenBank/DDBJ whole genome shotgun (WGS) entry which is preliminary data.</text>
</comment>
<name>A0A2A5J1K3_RHOSG</name>
<keyword evidence="6" id="KW-0814">Transposable element</keyword>
<comment type="function">
    <text evidence="1 6">Required for the transposition of the insertion element.</text>
</comment>
<protein>
    <recommendedName>
        <fullName evidence="6">Mutator family transposase</fullName>
    </recommendedName>
</protein>
<evidence type="ECO:0000313" key="8">
    <source>
        <dbReference type="EMBL" id="PCK23242.1"/>
    </source>
</evidence>
<dbReference type="RefSeq" id="WP_180279686.1">
    <property type="nucleotide sequence ID" value="NZ_NOVD01000054.1"/>
</dbReference>